<dbReference type="Pfam" id="PF13920">
    <property type="entry name" value="zf-C3HC4_3"/>
    <property type="match status" value="1"/>
</dbReference>
<sequence>MKIEFKDRCCCTLNFFLLFVFLLLTVSRTSYANEHSISEYILHNNFLKNIRIGWVTIDLSTDNPVLTNDQRITLSPDHNPDDYVLSREDFIELVDFFFNFTSDWRNGNNAAISNDELVEQMTGFVTRIFYLNASNLDDRSFSIVQERNRDFYNEIDLQRSRRQTSSFIGYSQFYSNTEYYLPKVNIELLLLVASFLRPWFYIFPDSDSNVVMISADFMEEVNKFQFLYFFRVFHYFLQSRDGRSEEYQHNSFTFMSGERLTHFLYSVRRERNFIFATLLYSLSVGLFHHLVDRSTVSINRISSPENVFSDFLGAGSIQNFFRGYANAYLRSRHGAQIPFFRPFTPEESERITVSWQLALGFTANLALTETLLGTMSSGWVTDLLFRRHVQLTNNAASDGARWPADEAGADRATALPSVNSFSGGSFRVNEEVNRESDRCAGICTVCMETGNLQALVPCGHVCMCSKCIEKIQKSDNNCCPHCRKGIQLAIKLYFD</sequence>
<feature type="chain" id="PRO_5047469711" evidence="1">
    <location>
        <begin position="33"/>
        <end position="495"/>
    </location>
</feature>
<accession>A0ABY6GVQ0</accession>
<feature type="signal peptide" evidence="1">
    <location>
        <begin position="1"/>
        <end position="32"/>
    </location>
</feature>
<dbReference type="Gene3D" id="3.30.40.10">
    <property type="entry name" value="Zinc/RING finger domain, C3HC4 (zinc finger)"/>
    <property type="match status" value="1"/>
</dbReference>
<name>A0ABY6GVQ0_9GAMM</name>
<feature type="domain" description="RING-type" evidence="2">
    <location>
        <begin position="443"/>
        <end position="483"/>
    </location>
</feature>
<dbReference type="PROSITE" id="PS50089">
    <property type="entry name" value="ZF_RING_2"/>
    <property type="match status" value="1"/>
</dbReference>
<proteinExistence type="predicted"/>
<keyword evidence="1" id="KW-0732">Signal</keyword>
<organism evidence="3 4">
    <name type="scientific">Endozoicomonas euniceicola</name>
    <dbReference type="NCBI Taxonomy" id="1234143"/>
    <lineage>
        <taxon>Bacteria</taxon>
        <taxon>Pseudomonadati</taxon>
        <taxon>Pseudomonadota</taxon>
        <taxon>Gammaproteobacteria</taxon>
        <taxon>Oceanospirillales</taxon>
        <taxon>Endozoicomonadaceae</taxon>
        <taxon>Endozoicomonas</taxon>
    </lineage>
</organism>
<evidence type="ECO:0000256" key="1">
    <source>
        <dbReference type="SAM" id="SignalP"/>
    </source>
</evidence>
<protein>
    <submittedName>
        <fullName evidence="3">RING-HC finger protein</fullName>
    </submittedName>
</protein>
<reference evidence="3" key="1">
    <citation type="submission" date="2022-10" db="EMBL/GenBank/DDBJ databases">
        <title>Completed Genome Sequence of two octocoral isolated bacterium, Endozoicomonas euniceicola EF212T and Endozoicomonas gorgoniicola PS125T.</title>
        <authorList>
            <person name="Chiou Y.-J."/>
            <person name="Chen Y.-H."/>
        </authorList>
    </citation>
    <scope>NUCLEOTIDE SEQUENCE</scope>
    <source>
        <strain evidence="3">EF212</strain>
    </source>
</reference>
<dbReference type="InterPro" id="IPR001841">
    <property type="entry name" value="Znf_RING"/>
</dbReference>
<evidence type="ECO:0000313" key="4">
    <source>
        <dbReference type="Proteomes" id="UP001163255"/>
    </source>
</evidence>
<keyword evidence="4" id="KW-1185">Reference proteome</keyword>
<gene>
    <name evidence="3" type="ORF">NX720_00660</name>
</gene>
<dbReference type="RefSeq" id="WP_262598773.1">
    <property type="nucleotide sequence ID" value="NZ_CP103300.1"/>
</dbReference>
<dbReference type="Proteomes" id="UP001163255">
    <property type="component" value="Chromosome"/>
</dbReference>
<dbReference type="InterPro" id="IPR013083">
    <property type="entry name" value="Znf_RING/FYVE/PHD"/>
</dbReference>
<dbReference type="EMBL" id="CP103300">
    <property type="protein sequence ID" value="UYM16479.1"/>
    <property type="molecule type" value="Genomic_DNA"/>
</dbReference>
<evidence type="ECO:0000313" key="3">
    <source>
        <dbReference type="EMBL" id="UYM16479.1"/>
    </source>
</evidence>
<evidence type="ECO:0000259" key="2">
    <source>
        <dbReference type="PROSITE" id="PS50089"/>
    </source>
</evidence>
<dbReference type="SUPFAM" id="SSF57850">
    <property type="entry name" value="RING/U-box"/>
    <property type="match status" value="1"/>
</dbReference>